<dbReference type="PANTHER" id="PTHR34296">
    <property type="entry name" value="TRANSCRIPTIONAL ACTIVATOR PROTEIN MED"/>
    <property type="match status" value="1"/>
</dbReference>
<organism evidence="8">
    <name type="scientific">bioreactor metagenome</name>
    <dbReference type="NCBI Taxonomy" id="1076179"/>
    <lineage>
        <taxon>unclassified sequences</taxon>
        <taxon>metagenomes</taxon>
        <taxon>ecological metagenomes</taxon>
    </lineage>
</organism>
<evidence type="ECO:0000256" key="6">
    <source>
        <dbReference type="ARBA" id="ARBA00023288"/>
    </source>
</evidence>
<dbReference type="AlphaFoldDB" id="A0A645AA52"/>
<keyword evidence="3" id="KW-1003">Cell membrane</keyword>
<dbReference type="InterPro" id="IPR028082">
    <property type="entry name" value="Peripla_BP_I"/>
</dbReference>
<keyword evidence="6 8" id="KW-0449">Lipoprotein</keyword>
<reference evidence="8" key="1">
    <citation type="submission" date="2019-08" db="EMBL/GenBank/DDBJ databases">
        <authorList>
            <person name="Kucharzyk K."/>
            <person name="Murdoch R.W."/>
            <person name="Higgins S."/>
            <person name="Loffler F."/>
        </authorList>
    </citation>
    <scope>NUCLEOTIDE SEQUENCE</scope>
</reference>
<dbReference type="EMBL" id="VSSQ01012805">
    <property type="protein sequence ID" value="MPM50080.1"/>
    <property type="molecule type" value="Genomic_DNA"/>
</dbReference>
<dbReference type="Gene3D" id="3.40.50.2300">
    <property type="match status" value="2"/>
</dbReference>
<name>A0A645AA52_9ZZZZ</name>
<evidence type="ECO:0000256" key="4">
    <source>
        <dbReference type="ARBA" id="ARBA00022729"/>
    </source>
</evidence>
<dbReference type="CDD" id="cd06354">
    <property type="entry name" value="PBP1_PrnA-like"/>
    <property type="match status" value="1"/>
</dbReference>
<sequence length="381" mass="40102">MKKVLAILLALAMVLSFAACKTTEPAAEATEAPAAEATEAPAAEAPAAEGTYEIALVTDVGNIDDQSFNQSTWEGVKMYAEANGKTYNYYRPTEDSDAARVEAMKTAVEKGAKVIVCPGYMFGPSITEAQALYPDVMFLGIDLTPADMTPTANTTICSYQEEIAGYCAGYAAVKDGLTKLGFCGGMAVPAVVRYGYGFVQGANAAAAELGSTADVSIKYWYAGTFAPSDEIKVKMDGWYSDGTQVVFACGGGLFNSVVAAADEAATKGWVVGVDADQSFLSERFLTSAYKELPNTTASYLQKLYDNGGTWPADLAGQQVVLGATTKSVGIPTADASWRFSTFTVAEYDALYAKILDGSLVIDGSFDPAVTPTVDIAVDYMS</sequence>
<dbReference type="Pfam" id="PF02608">
    <property type="entry name" value="Bmp"/>
    <property type="match status" value="1"/>
</dbReference>
<evidence type="ECO:0000313" key="8">
    <source>
        <dbReference type="EMBL" id="MPM50080.1"/>
    </source>
</evidence>
<accession>A0A645AA52</accession>
<evidence type="ECO:0000259" key="7">
    <source>
        <dbReference type="Pfam" id="PF02608"/>
    </source>
</evidence>
<dbReference type="InterPro" id="IPR003760">
    <property type="entry name" value="PnrA-like"/>
</dbReference>
<dbReference type="PROSITE" id="PS51257">
    <property type="entry name" value="PROKAR_LIPOPROTEIN"/>
    <property type="match status" value="1"/>
</dbReference>
<evidence type="ECO:0000256" key="3">
    <source>
        <dbReference type="ARBA" id="ARBA00022475"/>
    </source>
</evidence>
<comment type="subcellular location">
    <subcellularLocation>
        <location evidence="1">Cell membrane</location>
        <topology evidence="1">Lipid-anchor</topology>
    </subcellularLocation>
</comment>
<dbReference type="InterPro" id="IPR050957">
    <property type="entry name" value="BMP_lipoprotein"/>
</dbReference>
<proteinExistence type="inferred from homology"/>
<comment type="caution">
    <text evidence="8">The sequence shown here is derived from an EMBL/GenBank/DDBJ whole genome shotgun (WGS) entry which is preliminary data.</text>
</comment>
<evidence type="ECO:0000256" key="1">
    <source>
        <dbReference type="ARBA" id="ARBA00004193"/>
    </source>
</evidence>
<gene>
    <name evidence="8" type="primary">tmpC_17</name>
    <name evidence="8" type="ORF">SDC9_96815</name>
</gene>
<evidence type="ECO:0000256" key="5">
    <source>
        <dbReference type="ARBA" id="ARBA00023136"/>
    </source>
</evidence>
<feature type="domain" description="ABC transporter substrate-binding protein PnrA-like" evidence="7">
    <location>
        <begin position="56"/>
        <end position="332"/>
    </location>
</feature>
<dbReference type="GO" id="GO:0005886">
    <property type="term" value="C:plasma membrane"/>
    <property type="evidence" value="ECO:0007669"/>
    <property type="project" value="UniProtKB-SubCell"/>
</dbReference>
<protein>
    <submittedName>
        <fullName evidence="8">Membrane lipoprotein TmpC</fullName>
    </submittedName>
</protein>
<keyword evidence="4" id="KW-0732">Signal</keyword>
<comment type="similarity">
    <text evidence="2">Belongs to the BMP lipoprotein family.</text>
</comment>
<dbReference type="SUPFAM" id="SSF53822">
    <property type="entry name" value="Periplasmic binding protein-like I"/>
    <property type="match status" value="1"/>
</dbReference>
<dbReference type="PANTHER" id="PTHR34296:SF2">
    <property type="entry name" value="ABC TRANSPORTER GUANOSINE-BINDING PROTEIN NUPN"/>
    <property type="match status" value="1"/>
</dbReference>
<keyword evidence="5" id="KW-0472">Membrane</keyword>
<evidence type="ECO:0000256" key="2">
    <source>
        <dbReference type="ARBA" id="ARBA00008610"/>
    </source>
</evidence>